<dbReference type="EMBL" id="CYZT01000025">
    <property type="protein sequence ID" value="CUN91445.1"/>
    <property type="molecule type" value="Genomic_DNA"/>
</dbReference>
<evidence type="ECO:0000313" key="1">
    <source>
        <dbReference type="EMBL" id="CUN91445.1"/>
    </source>
</evidence>
<organism evidence="1 2">
    <name type="scientific">Flavonifractor plautii</name>
    <name type="common">Fusobacterium plautii</name>
    <dbReference type="NCBI Taxonomy" id="292800"/>
    <lineage>
        <taxon>Bacteria</taxon>
        <taxon>Bacillati</taxon>
        <taxon>Bacillota</taxon>
        <taxon>Clostridia</taxon>
        <taxon>Eubacteriales</taxon>
        <taxon>Oscillospiraceae</taxon>
        <taxon>Flavonifractor</taxon>
    </lineage>
</organism>
<gene>
    <name evidence="1" type="ORF">ERS852411_00683</name>
</gene>
<sequence length="62" mass="6831">MKRASFAVCDEARDSQSVPTKDVLQLLQQEIKAVSHTQHCGGRALCPASAFVWNEVIVMDTI</sequence>
<evidence type="ECO:0000313" key="2">
    <source>
        <dbReference type="Proteomes" id="UP000095746"/>
    </source>
</evidence>
<name>A0A174AVJ8_FLAPL</name>
<protein>
    <submittedName>
        <fullName evidence="1">Uncharacterized protein</fullName>
    </submittedName>
</protein>
<dbReference type="Proteomes" id="UP000095746">
    <property type="component" value="Unassembled WGS sequence"/>
</dbReference>
<dbReference type="AlphaFoldDB" id="A0A174AVJ8"/>
<accession>A0A174AVJ8</accession>
<proteinExistence type="predicted"/>
<reference evidence="1 2" key="1">
    <citation type="submission" date="2015-09" db="EMBL/GenBank/DDBJ databases">
        <authorList>
            <consortium name="Pathogen Informatics"/>
        </authorList>
    </citation>
    <scope>NUCLEOTIDE SEQUENCE [LARGE SCALE GENOMIC DNA]</scope>
    <source>
        <strain evidence="1 2">2789STDY5608854</strain>
    </source>
</reference>